<evidence type="ECO:0000256" key="4">
    <source>
        <dbReference type="ARBA" id="ARBA00011903"/>
    </source>
</evidence>
<dbReference type="InterPro" id="IPR027417">
    <property type="entry name" value="P-loop_NTPase"/>
</dbReference>
<keyword evidence="8 16" id="KW-0812">Transmembrane</keyword>
<keyword evidence="14" id="KW-0829">Tyrosine-protein kinase</keyword>
<dbReference type="InterPro" id="IPR005702">
    <property type="entry name" value="Wzc-like_C"/>
</dbReference>
<evidence type="ECO:0000256" key="8">
    <source>
        <dbReference type="ARBA" id="ARBA00022692"/>
    </source>
</evidence>
<name>A0A1H5Y302_9FLAO</name>
<evidence type="ECO:0000256" key="16">
    <source>
        <dbReference type="SAM" id="Phobius"/>
    </source>
</evidence>
<dbReference type="CDD" id="cd05387">
    <property type="entry name" value="BY-kinase"/>
    <property type="match status" value="1"/>
</dbReference>
<feature type="transmembrane region" description="Helical" evidence="16">
    <location>
        <begin position="504"/>
        <end position="523"/>
    </location>
</feature>
<keyword evidence="10" id="KW-0418">Kinase</keyword>
<evidence type="ECO:0000256" key="7">
    <source>
        <dbReference type="ARBA" id="ARBA00022679"/>
    </source>
</evidence>
<feature type="domain" description="Tyrosine-protein kinase G-rich" evidence="19">
    <location>
        <begin position="454"/>
        <end position="520"/>
    </location>
</feature>
<dbReference type="OrthoDB" id="9794577at2"/>
<feature type="domain" description="AAA" evidence="18">
    <location>
        <begin position="603"/>
        <end position="721"/>
    </location>
</feature>
<feature type="transmembrane region" description="Helical" evidence="16">
    <location>
        <begin position="27"/>
        <end position="45"/>
    </location>
</feature>
<comment type="similarity">
    <text evidence="2">Belongs to the CpsD/CapB family.</text>
</comment>
<gene>
    <name evidence="20" type="ORF">SAMN04488130_10744</name>
</gene>
<dbReference type="PANTHER" id="PTHR32309">
    <property type="entry name" value="TYROSINE-PROTEIN KINASE"/>
    <property type="match status" value="1"/>
</dbReference>
<dbReference type="Proteomes" id="UP000236737">
    <property type="component" value="Unassembled WGS sequence"/>
</dbReference>
<dbReference type="NCBIfam" id="TIGR01007">
    <property type="entry name" value="eps_fam"/>
    <property type="match status" value="1"/>
</dbReference>
<dbReference type="AlphaFoldDB" id="A0A1H5Y302"/>
<comment type="similarity">
    <text evidence="3">Belongs to the etk/wzc family.</text>
</comment>
<keyword evidence="9" id="KW-0547">Nucleotide-binding</keyword>
<protein>
    <recommendedName>
        <fullName evidence="4">non-specific protein-tyrosine kinase</fullName>
        <ecNumber evidence="4">2.7.10.2</ecNumber>
    </recommendedName>
</protein>
<dbReference type="Pfam" id="PF02706">
    <property type="entry name" value="Wzz"/>
    <property type="match status" value="1"/>
</dbReference>
<dbReference type="GO" id="GO:0004715">
    <property type="term" value="F:non-membrane spanning protein tyrosine kinase activity"/>
    <property type="evidence" value="ECO:0007669"/>
    <property type="project" value="UniProtKB-EC"/>
</dbReference>
<evidence type="ECO:0000256" key="14">
    <source>
        <dbReference type="ARBA" id="ARBA00023137"/>
    </source>
</evidence>
<keyword evidence="12 16" id="KW-1133">Transmembrane helix</keyword>
<sequence length="792" mass="89122">MRNNRFDDGLQQDFDLKSFLDKYLFHWKWFLLTICMCLLGASLYLKYTLPLYQASSTILVKDEQKGGMLSEMSAFADMGLGNGMKSNLDNEIEILKSRTLVESIVKKLNLNIALIVKGKIVDREVYQDTPIEVFFVEKTKHFYESSINLNFKEISATVFELEDRSVHNPSKLILSAKDEFHYGEQIPTKFGPLIINKARLKENQFTDGAKSLTISVSPLDNVVSSFRSRVKVEPVSKSSSVVAISITDPLTNKAEIFLDNLIQIYNENAAADKNFISENTSVFIANRLKLITQELEGVEQDVESFKKSNKVTDIDSEAKLFIEGSSEYEKKSVDAEIQMNVVSSMLNFMKKSTKADLLPSNIIAGAGDASGLITSYNQLVLDRNRILKSATLSNPSVLKLDQEIASLKNTVQTSLLRMQSSLNIQKRDLNSQENMLNTKIGKIPVQERQFRVIARQQKVKEELYLYLLQKREETAISLAATEPNARVVDSAKSNKNSIFPKKNTIYLTSFLLGLLIPFVVIYTDDLLDTKIKSRLDLDGKTLIPFIGDVPTSDSPSEIIKAESRTSPAEALRIIRTNLDFMLSKAEEGRAKTLFVTSTFPQEGKTFVSSNLAATFALAGQKVLLIGMDIRNPRLDEYFTLPERGFTNYLSSKDLKLEDLIVKQEGFEDFHILPAGIIPPNPAELLMSKKVDVLFAALKPQYDYIIVDTAPVSLVTDTLLIAKHADTFIYVARANFLEKRMLNIPNILYKEGKLPNMCLLLNDTDSTKGYGYGYGYGVKVKKEPWYKTVFKIS</sequence>
<organism evidence="20 21">
    <name type="scientific">Flavobacterium urumqiense</name>
    <dbReference type="NCBI Taxonomy" id="935224"/>
    <lineage>
        <taxon>Bacteria</taxon>
        <taxon>Pseudomonadati</taxon>
        <taxon>Bacteroidota</taxon>
        <taxon>Flavobacteriia</taxon>
        <taxon>Flavobacteriales</taxon>
        <taxon>Flavobacteriaceae</taxon>
        <taxon>Flavobacterium</taxon>
    </lineage>
</organism>
<reference evidence="21" key="1">
    <citation type="submission" date="2016-10" db="EMBL/GenBank/DDBJ databases">
        <authorList>
            <person name="Varghese N."/>
            <person name="Submissions S."/>
        </authorList>
    </citation>
    <scope>NUCLEOTIDE SEQUENCE [LARGE SCALE GENOMIC DNA]</scope>
    <source>
        <strain evidence="21">CGMCC 1.9230</strain>
    </source>
</reference>
<evidence type="ECO:0000256" key="11">
    <source>
        <dbReference type="ARBA" id="ARBA00022840"/>
    </source>
</evidence>
<proteinExistence type="inferred from homology"/>
<evidence type="ECO:0000256" key="13">
    <source>
        <dbReference type="ARBA" id="ARBA00023136"/>
    </source>
</evidence>
<evidence type="ECO:0000259" key="18">
    <source>
        <dbReference type="Pfam" id="PF13614"/>
    </source>
</evidence>
<evidence type="ECO:0000259" key="17">
    <source>
        <dbReference type="Pfam" id="PF02706"/>
    </source>
</evidence>
<dbReference type="EC" id="2.7.10.2" evidence="4"/>
<evidence type="ECO:0000256" key="10">
    <source>
        <dbReference type="ARBA" id="ARBA00022777"/>
    </source>
</evidence>
<dbReference type="InterPro" id="IPR025669">
    <property type="entry name" value="AAA_dom"/>
</dbReference>
<dbReference type="SUPFAM" id="SSF52540">
    <property type="entry name" value="P-loop containing nucleoside triphosphate hydrolases"/>
    <property type="match status" value="1"/>
</dbReference>
<evidence type="ECO:0000256" key="2">
    <source>
        <dbReference type="ARBA" id="ARBA00007316"/>
    </source>
</evidence>
<keyword evidence="13 16" id="KW-0472">Membrane</keyword>
<evidence type="ECO:0000313" key="21">
    <source>
        <dbReference type="Proteomes" id="UP000236737"/>
    </source>
</evidence>
<evidence type="ECO:0000256" key="15">
    <source>
        <dbReference type="ARBA" id="ARBA00051245"/>
    </source>
</evidence>
<comment type="subcellular location">
    <subcellularLocation>
        <location evidence="1">Cell inner membrane</location>
        <topology evidence="1">Multi-pass membrane protein</topology>
    </subcellularLocation>
</comment>
<evidence type="ECO:0000256" key="1">
    <source>
        <dbReference type="ARBA" id="ARBA00004429"/>
    </source>
</evidence>
<evidence type="ECO:0000256" key="9">
    <source>
        <dbReference type="ARBA" id="ARBA00022741"/>
    </source>
</evidence>
<evidence type="ECO:0000256" key="5">
    <source>
        <dbReference type="ARBA" id="ARBA00022475"/>
    </source>
</evidence>
<dbReference type="PANTHER" id="PTHR32309:SF13">
    <property type="entry name" value="FERRIC ENTEROBACTIN TRANSPORT PROTEIN FEPE"/>
    <property type="match status" value="1"/>
</dbReference>
<comment type="catalytic activity">
    <reaction evidence="15">
        <text>L-tyrosyl-[protein] + ATP = O-phospho-L-tyrosyl-[protein] + ADP + H(+)</text>
        <dbReference type="Rhea" id="RHEA:10596"/>
        <dbReference type="Rhea" id="RHEA-COMP:10136"/>
        <dbReference type="Rhea" id="RHEA-COMP:20101"/>
        <dbReference type="ChEBI" id="CHEBI:15378"/>
        <dbReference type="ChEBI" id="CHEBI:30616"/>
        <dbReference type="ChEBI" id="CHEBI:46858"/>
        <dbReference type="ChEBI" id="CHEBI:61978"/>
        <dbReference type="ChEBI" id="CHEBI:456216"/>
        <dbReference type="EC" id="2.7.10.2"/>
    </reaction>
</comment>
<evidence type="ECO:0000259" key="19">
    <source>
        <dbReference type="Pfam" id="PF13807"/>
    </source>
</evidence>
<dbReference type="Gene3D" id="3.40.50.300">
    <property type="entry name" value="P-loop containing nucleotide triphosphate hydrolases"/>
    <property type="match status" value="1"/>
</dbReference>
<evidence type="ECO:0000256" key="3">
    <source>
        <dbReference type="ARBA" id="ARBA00008883"/>
    </source>
</evidence>
<keyword evidence="5" id="KW-1003">Cell membrane</keyword>
<dbReference type="GO" id="GO:0005524">
    <property type="term" value="F:ATP binding"/>
    <property type="evidence" value="ECO:0007669"/>
    <property type="project" value="UniProtKB-KW"/>
</dbReference>
<dbReference type="RefSeq" id="WP_103999979.1">
    <property type="nucleotide sequence ID" value="NZ_FNVP01000007.1"/>
</dbReference>
<evidence type="ECO:0000256" key="12">
    <source>
        <dbReference type="ARBA" id="ARBA00022989"/>
    </source>
</evidence>
<accession>A0A1H5Y302</accession>
<dbReference type="InterPro" id="IPR032807">
    <property type="entry name" value="GNVR"/>
</dbReference>
<keyword evidence="21" id="KW-1185">Reference proteome</keyword>
<dbReference type="GO" id="GO:0005886">
    <property type="term" value="C:plasma membrane"/>
    <property type="evidence" value="ECO:0007669"/>
    <property type="project" value="UniProtKB-SubCell"/>
</dbReference>
<keyword evidence="7" id="KW-0808">Transferase</keyword>
<dbReference type="EMBL" id="FNVP01000007">
    <property type="protein sequence ID" value="SEG18351.1"/>
    <property type="molecule type" value="Genomic_DNA"/>
</dbReference>
<evidence type="ECO:0000256" key="6">
    <source>
        <dbReference type="ARBA" id="ARBA00022519"/>
    </source>
</evidence>
<dbReference type="InterPro" id="IPR003856">
    <property type="entry name" value="LPS_length_determ_N"/>
</dbReference>
<dbReference type="InterPro" id="IPR050445">
    <property type="entry name" value="Bact_polysacc_biosynth/exp"/>
</dbReference>
<dbReference type="Pfam" id="PF13807">
    <property type="entry name" value="GNVR"/>
    <property type="match status" value="1"/>
</dbReference>
<feature type="domain" description="Polysaccharide chain length determinant N-terminal" evidence="17">
    <location>
        <begin position="13"/>
        <end position="108"/>
    </location>
</feature>
<keyword evidence="11" id="KW-0067">ATP-binding</keyword>
<dbReference type="Pfam" id="PF13614">
    <property type="entry name" value="AAA_31"/>
    <property type="match status" value="1"/>
</dbReference>
<keyword evidence="6" id="KW-0997">Cell inner membrane</keyword>
<evidence type="ECO:0000313" key="20">
    <source>
        <dbReference type="EMBL" id="SEG18351.1"/>
    </source>
</evidence>